<feature type="transmembrane region" description="Helical" evidence="1">
    <location>
        <begin position="36"/>
        <end position="56"/>
    </location>
</feature>
<evidence type="ECO:0000313" key="3">
    <source>
        <dbReference type="Proteomes" id="UP000245793"/>
    </source>
</evidence>
<organism evidence="2 3">
    <name type="scientific">Ezakiella coagulans</name>
    <dbReference type="NCBI Taxonomy" id="46507"/>
    <lineage>
        <taxon>Bacteria</taxon>
        <taxon>Bacillati</taxon>
        <taxon>Bacillota</taxon>
        <taxon>Tissierellia</taxon>
        <taxon>Ezakiella</taxon>
    </lineage>
</organism>
<dbReference type="AlphaFoldDB" id="A0A2U1E6G2"/>
<dbReference type="EMBL" id="QEKV01000001">
    <property type="protein sequence ID" value="PVY95538.1"/>
    <property type="molecule type" value="Genomic_DNA"/>
</dbReference>
<keyword evidence="1" id="KW-1133">Transmembrane helix</keyword>
<feature type="transmembrane region" description="Helical" evidence="1">
    <location>
        <begin position="68"/>
        <end position="85"/>
    </location>
</feature>
<keyword evidence="1" id="KW-0472">Membrane</keyword>
<keyword evidence="3" id="KW-1185">Reference proteome</keyword>
<protein>
    <submittedName>
        <fullName evidence="2">Uncharacterized protein</fullName>
    </submittedName>
</protein>
<accession>A0A2U1E6G2</accession>
<evidence type="ECO:0000313" key="2">
    <source>
        <dbReference type="EMBL" id="PVY95538.1"/>
    </source>
</evidence>
<name>A0A2U1E6G2_9FIRM</name>
<gene>
    <name evidence="2" type="ORF">C7381_10164</name>
</gene>
<proteinExistence type="predicted"/>
<evidence type="ECO:0000256" key="1">
    <source>
        <dbReference type="SAM" id="Phobius"/>
    </source>
</evidence>
<sequence length="162" mass="18557">MVSNTVVSLISCVVCVTYIIKAILRIKWDLIIKDPMQTFAIEIVGDLLLLVNILIFIKINKFNDSNNLVIYACIFWIALFLIKFIQFIKTIVHQDREKFFFFIAIFIALSSFSKDNQEIITIATTLITAVFGRIVLKNIFANEIEEHKKKCTMSEGATLDSL</sequence>
<dbReference type="Proteomes" id="UP000245793">
    <property type="component" value="Unassembled WGS sequence"/>
</dbReference>
<reference evidence="2 3" key="1">
    <citation type="submission" date="2018-04" db="EMBL/GenBank/DDBJ databases">
        <title>Genomic Encyclopedia of Type Strains, Phase IV (KMG-IV): sequencing the most valuable type-strain genomes for metagenomic binning, comparative biology and taxonomic classification.</title>
        <authorList>
            <person name="Goeker M."/>
        </authorList>
    </citation>
    <scope>NUCLEOTIDE SEQUENCE [LARGE SCALE GENOMIC DNA]</scope>
    <source>
        <strain evidence="2 3">DSM 20705</strain>
    </source>
</reference>
<comment type="caution">
    <text evidence="2">The sequence shown here is derived from an EMBL/GenBank/DDBJ whole genome shotgun (WGS) entry which is preliminary data.</text>
</comment>
<feature type="transmembrane region" description="Helical" evidence="1">
    <location>
        <begin position="119"/>
        <end position="140"/>
    </location>
</feature>
<keyword evidence="1" id="KW-0812">Transmembrane</keyword>
<feature type="transmembrane region" description="Helical" evidence="1">
    <location>
        <begin position="6"/>
        <end position="24"/>
    </location>
</feature>